<dbReference type="GO" id="GO:0000160">
    <property type="term" value="P:phosphorelay signal transduction system"/>
    <property type="evidence" value="ECO:0007669"/>
    <property type="project" value="InterPro"/>
</dbReference>
<dbReference type="GO" id="GO:0005886">
    <property type="term" value="C:plasma membrane"/>
    <property type="evidence" value="ECO:0007669"/>
    <property type="project" value="TreeGrafter"/>
</dbReference>
<dbReference type="SMART" id="SM00448">
    <property type="entry name" value="REC"/>
    <property type="match status" value="1"/>
</dbReference>
<dbReference type="PROSITE" id="PS50887">
    <property type="entry name" value="GGDEF"/>
    <property type="match status" value="1"/>
</dbReference>
<accession>A0A3B0Z5G0</accession>
<dbReference type="InterPro" id="IPR011006">
    <property type="entry name" value="CheY-like_superfamily"/>
</dbReference>
<dbReference type="InterPro" id="IPR029787">
    <property type="entry name" value="Nucleotide_cyclase"/>
</dbReference>
<dbReference type="NCBIfam" id="TIGR00254">
    <property type="entry name" value="GGDEF"/>
    <property type="match status" value="1"/>
</dbReference>
<protein>
    <submittedName>
        <fullName evidence="4">Two-component transcriptional response regulator, LuxR family</fullName>
    </submittedName>
</protein>
<evidence type="ECO:0000313" key="4">
    <source>
        <dbReference type="EMBL" id="VAW88598.1"/>
    </source>
</evidence>
<keyword evidence="1" id="KW-0175">Coiled coil</keyword>
<evidence type="ECO:0000259" key="2">
    <source>
        <dbReference type="PROSITE" id="PS50110"/>
    </source>
</evidence>
<feature type="domain" description="GGDEF" evidence="3">
    <location>
        <begin position="203"/>
        <end position="340"/>
    </location>
</feature>
<dbReference type="InterPro" id="IPR050469">
    <property type="entry name" value="Diguanylate_Cyclase"/>
</dbReference>
<evidence type="ECO:0000259" key="3">
    <source>
        <dbReference type="PROSITE" id="PS50887"/>
    </source>
</evidence>
<dbReference type="SMART" id="SM00267">
    <property type="entry name" value="GGDEF"/>
    <property type="match status" value="1"/>
</dbReference>
<evidence type="ECO:0000256" key="1">
    <source>
        <dbReference type="SAM" id="Coils"/>
    </source>
</evidence>
<proteinExistence type="predicted"/>
<dbReference type="GO" id="GO:0052621">
    <property type="term" value="F:diguanylate cyclase activity"/>
    <property type="evidence" value="ECO:0007669"/>
    <property type="project" value="TreeGrafter"/>
</dbReference>
<dbReference type="CDD" id="cd01949">
    <property type="entry name" value="GGDEF"/>
    <property type="match status" value="1"/>
</dbReference>
<dbReference type="PROSITE" id="PS50110">
    <property type="entry name" value="RESPONSE_REGULATORY"/>
    <property type="match status" value="1"/>
</dbReference>
<organism evidence="4">
    <name type="scientific">hydrothermal vent metagenome</name>
    <dbReference type="NCBI Taxonomy" id="652676"/>
    <lineage>
        <taxon>unclassified sequences</taxon>
        <taxon>metagenomes</taxon>
        <taxon>ecological metagenomes</taxon>
    </lineage>
</organism>
<dbReference type="SUPFAM" id="SSF55073">
    <property type="entry name" value="Nucleotide cyclase"/>
    <property type="match status" value="1"/>
</dbReference>
<dbReference type="SUPFAM" id="SSF52172">
    <property type="entry name" value="CheY-like"/>
    <property type="match status" value="1"/>
</dbReference>
<dbReference type="InterPro" id="IPR000160">
    <property type="entry name" value="GGDEF_dom"/>
</dbReference>
<dbReference type="AlphaFoldDB" id="A0A3B0Z5G0"/>
<dbReference type="GO" id="GO:0043709">
    <property type="term" value="P:cell adhesion involved in single-species biofilm formation"/>
    <property type="evidence" value="ECO:0007669"/>
    <property type="project" value="TreeGrafter"/>
</dbReference>
<dbReference type="PANTHER" id="PTHR45138:SF9">
    <property type="entry name" value="DIGUANYLATE CYCLASE DGCM-RELATED"/>
    <property type="match status" value="1"/>
</dbReference>
<dbReference type="InterPro" id="IPR043128">
    <property type="entry name" value="Rev_trsase/Diguanyl_cyclase"/>
</dbReference>
<gene>
    <name evidence="4" type="ORF">MNBD_GAMMA18-154</name>
</gene>
<dbReference type="Pfam" id="PF00072">
    <property type="entry name" value="Response_reg"/>
    <property type="match status" value="1"/>
</dbReference>
<dbReference type="FunFam" id="3.30.70.270:FF:000001">
    <property type="entry name" value="Diguanylate cyclase domain protein"/>
    <property type="match status" value="1"/>
</dbReference>
<dbReference type="GO" id="GO:1902201">
    <property type="term" value="P:negative regulation of bacterial-type flagellum-dependent cell motility"/>
    <property type="evidence" value="ECO:0007669"/>
    <property type="project" value="TreeGrafter"/>
</dbReference>
<dbReference type="Gene3D" id="3.40.50.2300">
    <property type="match status" value="1"/>
</dbReference>
<dbReference type="Pfam" id="PF00990">
    <property type="entry name" value="GGDEF"/>
    <property type="match status" value="1"/>
</dbReference>
<sequence length="343" mass="39090">MTDNLAIGTSQHTIIVLLVDDQKIVAEAISRMIDQEDDIEFHFCDDPSQAVQLATELQPTVILQDLVMPDVDGYTLLRFYRANPATSSIPVVVLSSKEDPRDKSQAFTNGANDYLVKLPDQIELIARIRAQSKSYMAQRERDEAFKEMQRLQKELEESNQKLEESNMVLHRLSTLDGLTGLANRRHFDETLDHEWKRAIREKHEISIILLDIDSFKKYNDNYGHQGGDDCLRTVASALNRAIHRPGDFIARYGGEEFVVILPNTDCKGAAIIAEEMRRYVEEEKLVHEYSDASEYVTVSLGVSAHIPETDDKPKELIERADKALYKAKETGRNRHVIDCVCRD</sequence>
<feature type="domain" description="Response regulatory" evidence="2">
    <location>
        <begin position="15"/>
        <end position="132"/>
    </location>
</feature>
<dbReference type="InterPro" id="IPR001789">
    <property type="entry name" value="Sig_transdc_resp-reg_receiver"/>
</dbReference>
<dbReference type="PANTHER" id="PTHR45138">
    <property type="entry name" value="REGULATORY COMPONENTS OF SENSORY TRANSDUCTION SYSTEM"/>
    <property type="match status" value="1"/>
</dbReference>
<dbReference type="EMBL" id="UOFP01000228">
    <property type="protein sequence ID" value="VAW88598.1"/>
    <property type="molecule type" value="Genomic_DNA"/>
</dbReference>
<dbReference type="Gene3D" id="3.30.70.270">
    <property type="match status" value="1"/>
</dbReference>
<name>A0A3B0Z5G0_9ZZZZ</name>
<feature type="coiled-coil region" evidence="1">
    <location>
        <begin position="141"/>
        <end position="168"/>
    </location>
</feature>
<reference evidence="4" key="1">
    <citation type="submission" date="2018-06" db="EMBL/GenBank/DDBJ databases">
        <authorList>
            <person name="Zhirakovskaya E."/>
        </authorList>
    </citation>
    <scope>NUCLEOTIDE SEQUENCE</scope>
</reference>